<name>A0A8J3JLT2_9ACTN</name>
<accession>A0A8J3JLT2</accession>
<comment type="caution">
    <text evidence="1">The sequence shown here is derived from an EMBL/GenBank/DDBJ whole genome shotgun (WGS) entry which is preliminary data.</text>
</comment>
<proteinExistence type="predicted"/>
<dbReference type="EMBL" id="BONF01000041">
    <property type="protein sequence ID" value="GIF84839.1"/>
    <property type="molecule type" value="Genomic_DNA"/>
</dbReference>
<organism evidence="1 2">
    <name type="scientific">Catellatospora bangladeshensis</name>
    <dbReference type="NCBI Taxonomy" id="310355"/>
    <lineage>
        <taxon>Bacteria</taxon>
        <taxon>Bacillati</taxon>
        <taxon>Actinomycetota</taxon>
        <taxon>Actinomycetes</taxon>
        <taxon>Micromonosporales</taxon>
        <taxon>Micromonosporaceae</taxon>
        <taxon>Catellatospora</taxon>
    </lineage>
</organism>
<keyword evidence="2" id="KW-1185">Reference proteome</keyword>
<protein>
    <submittedName>
        <fullName evidence="1">Uncharacterized protein</fullName>
    </submittedName>
</protein>
<evidence type="ECO:0000313" key="1">
    <source>
        <dbReference type="EMBL" id="GIF84839.1"/>
    </source>
</evidence>
<gene>
    <name evidence="1" type="ORF">Cba03nite_61880</name>
</gene>
<sequence length="150" mass="15934">MHVPNYPYGVVTACGERAASSTGDAAKSKSHVRAWVINGGLVAQEVHVLLKQHAKDVVAKAASMMRGCRTYSDAGETYRRLDKHTIVLPGTVAGAAGCFSNSGLVTCFAYLGRGRTVTQLTTNGDDQAAAEWLMTRLIAAAEQRLVRIAA</sequence>
<dbReference type="AlphaFoldDB" id="A0A8J3JLT2"/>
<dbReference type="Proteomes" id="UP000601223">
    <property type="component" value="Unassembled WGS sequence"/>
</dbReference>
<reference evidence="1 2" key="1">
    <citation type="submission" date="2021-01" db="EMBL/GenBank/DDBJ databases">
        <title>Whole genome shotgun sequence of Catellatospora bangladeshensis NBRC 107357.</title>
        <authorList>
            <person name="Komaki H."/>
            <person name="Tamura T."/>
        </authorList>
    </citation>
    <scope>NUCLEOTIDE SEQUENCE [LARGE SCALE GENOMIC DNA]</scope>
    <source>
        <strain evidence="1 2">NBRC 107357</strain>
    </source>
</reference>
<evidence type="ECO:0000313" key="2">
    <source>
        <dbReference type="Proteomes" id="UP000601223"/>
    </source>
</evidence>